<dbReference type="InterPro" id="IPR041588">
    <property type="entry name" value="Integrase_H2C2"/>
</dbReference>
<evidence type="ECO:0008006" key="13">
    <source>
        <dbReference type="Google" id="ProtNLM"/>
    </source>
</evidence>
<evidence type="ECO:0000256" key="8">
    <source>
        <dbReference type="SAM" id="SignalP"/>
    </source>
</evidence>
<evidence type="ECO:0000256" key="1">
    <source>
        <dbReference type="ARBA" id="ARBA00022679"/>
    </source>
</evidence>
<dbReference type="Proteomes" id="UP000271974">
    <property type="component" value="Unassembled WGS sequence"/>
</dbReference>
<dbReference type="GO" id="GO:0003676">
    <property type="term" value="F:nucleic acid binding"/>
    <property type="evidence" value="ECO:0007669"/>
    <property type="project" value="InterPro"/>
</dbReference>
<evidence type="ECO:0000256" key="7">
    <source>
        <dbReference type="SAM" id="MobiDB-lite"/>
    </source>
</evidence>
<name>A0A433TVU5_ELYCH</name>
<dbReference type="FunFam" id="3.10.20.370:FF:000001">
    <property type="entry name" value="Retrovirus-related Pol polyprotein from transposon 17.6-like protein"/>
    <property type="match status" value="1"/>
</dbReference>
<dbReference type="InterPro" id="IPR043128">
    <property type="entry name" value="Rev_trsase/Diguanyl_cyclase"/>
</dbReference>
<dbReference type="InterPro" id="IPR012337">
    <property type="entry name" value="RNaseH-like_sf"/>
</dbReference>
<dbReference type="Gene3D" id="1.10.340.70">
    <property type="match status" value="1"/>
</dbReference>
<dbReference type="SUPFAM" id="SSF53098">
    <property type="entry name" value="Ribonuclease H-like"/>
    <property type="match status" value="1"/>
</dbReference>
<dbReference type="PROSITE" id="PS50994">
    <property type="entry name" value="INTEGRASE"/>
    <property type="match status" value="1"/>
</dbReference>
<evidence type="ECO:0000256" key="4">
    <source>
        <dbReference type="ARBA" id="ARBA00022759"/>
    </source>
</evidence>
<feature type="domain" description="Peptidase A2" evidence="9">
    <location>
        <begin position="322"/>
        <end position="365"/>
    </location>
</feature>
<dbReference type="InterPro" id="IPR050951">
    <property type="entry name" value="Retrovirus_Pol_polyprotein"/>
</dbReference>
<dbReference type="GO" id="GO:0004190">
    <property type="term" value="F:aspartic-type endopeptidase activity"/>
    <property type="evidence" value="ECO:0007669"/>
    <property type="project" value="InterPro"/>
</dbReference>
<dbReference type="Gene3D" id="3.30.70.270">
    <property type="match status" value="2"/>
</dbReference>
<dbReference type="GO" id="GO:0015074">
    <property type="term" value="P:DNA integration"/>
    <property type="evidence" value="ECO:0007669"/>
    <property type="project" value="InterPro"/>
</dbReference>
<accession>A0A433TVU5</accession>
<dbReference type="CDD" id="cd05481">
    <property type="entry name" value="retropepsin_like_LTR_1"/>
    <property type="match status" value="1"/>
</dbReference>
<dbReference type="STRING" id="188477.A0A433TVU5"/>
<keyword evidence="2" id="KW-0548">Nucleotidyltransferase</keyword>
<dbReference type="Pfam" id="PF17917">
    <property type="entry name" value="RT_RNaseH"/>
    <property type="match status" value="1"/>
</dbReference>
<comment type="caution">
    <text evidence="11">The sequence shown here is derived from an EMBL/GenBank/DDBJ whole genome shotgun (WGS) entry which is preliminary data.</text>
</comment>
<evidence type="ECO:0000256" key="6">
    <source>
        <dbReference type="ARBA" id="ARBA00022918"/>
    </source>
</evidence>
<dbReference type="GO" id="GO:0004519">
    <property type="term" value="F:endonuclease activity"/>
    <property type="evidence" value="ECO:0007669"/>
    <property type="project" value="UniProtKB-KW"/>
</dbReference>
<dbReference type="InterPro" id="IPR041373">
    <property type="entry name" value="RT_RNaseH"/>
</dbReference>
<dbReference type="OrthoDB" id="6118683at2759"/>
<dbReference type="InterPro" id="IPR001995">
    <property type="entry name" value="Peptidase_A2_cat"/>
</dbReference>
<dbReference type="PANTHER" id="PTHR37984:SF7">
    <property type="entry name" value="INTEGRASE CATALYTIC DOMAIN-CONTAINING PROTEIN"/>
    <property type="match status" value="1"/>
</dbReference>
<dbReference type="Pfam" id="PF00665">
    <property type="entry name" value="rve"/>
    <property type="match status" value="1"/>
</dbReference>
<feature type="compositionally biased region" description="Basic and acidic residues" evidence="7">
    <location>
        <begin position="1275"/>
        <end position="1288"/>
    </location>
</feature>
<feature type="domain" description="Integrase catalytic" evidence="10">
    <location>
        <begin position="1017"/>
        <end position="1186"/>
    </location>
</feature>
<dbReference type="Pfam" id="PF17921">
    <property type="entry name" value="Integrase_H2C2"/>
    <property type="match status" value="1"/>
</dbReference>
<keyword evidence="5" id="KW-0378">Hydrolase</keyword>
<feature type="compositionally biased region" description="Polar residues" evidence="7">
    <location>
        <begin position="1265"/>
        <end position="1274"/>
    </location>
</feature>
<dbReference type="Gene3D" id="3.30.420.10">
    <property type="entry name" value="Ribonuclease H-like superfamily/Ribonuclease H"/>
    <property type="match status" value="1"/>
</dbReference>
<dbReference type="PANTHER" id="PTHR37984">
    <property type="entry name" value="PROTEIN CBG26694"/>
    <property type="match status" value="1"/>
</dbReference>
<feature type="signal peptide" evidence="8">
    <location>
        <begin position="1"/>
        <end position="16"/>
    </location>
</feature>
<keyword evidence="8" id="KW-0732">Signal</keyword>
<dbReference type="InterPro" id="IPR036397">
    <property type="entry name" value="RNaseH_sf"/>
</dbReference>
<keyword evidence="1" id="KW-0808">Transferase</keyword>
<evidence type="ECO:0000256" key="2">
    <source>
        <dbReference type="ARBA" id="ARBA00022695"/>
    </source>
</evidence>
<dbReference type="InterPro" id="IPR000477">
    <property type="entry name" value="RT_dom"/>
</dbReference>
<dbReference type="CDD" id="cd09274">
    <property type="entry name" value="RNase_HI_RT_Ty3"/>
    <property type="match status" value="1"/>
</dbReference>
<reference evidence="11 12" key="1">
    <citation type="submission" date="2019-01" db="EMBL/GenBank/DDBJ databases">
        <title>A draft genome assembly of the solar-powered sea slug Elysia chlorotica.</title>
        <authorList>
            <person name="Cai H."/>
            <person name="Li Q."/>
            <person name="Fang X."/>
            <person name="Li J."/>
            <person name="Curtis N.E."/>
            <person name="Altenburger A."/>
            <person name="Shibata T."/>
            <person name="Feng M."/>
            <person name="Maeda T."/>
            <person name="Schwartz J.A."/>
            <person name="Shigenobu S."/>
            <person name="Lundholm N."/>
            <person name="Nishiyama T."/>
            <person name="Yang H."/>
            <person name="Hasebe M."/>
            <person name="Li S."/>
            <person name="Pierce S.K."/>
            <person name="Wang J."/>
        </authorList>
    </citation>
    <scope>NUCLEOTIDE SEQUENCE [LARGE SCALE GENOMIC DNA]</scope>
    <source>
        <strain evidence="11">EC2010</strain>
        <tissue evidence="11">Whole organism of an adult</tissue>
    </source>
</reference>
<evidence type="ECO:0000259" key="10">
    <source>
        <dbReference type="PROSITE" id="PS50994"/>
    </source>
</evidence>
<feature type="region of interest" description="Disordered" evidence="7">
    <location>
        <begin position="1257"/>
        <end position="1291"/>
    </location>
</feature>
<dbReference type="Gene3D" id="3.10.10.10">
    <property type="entry name" value="HIV Type 1 Reverse Transcriptase, subunit A, domain 1"/>
    <property type="match status" value="1"/>
</dbReference>
<dbReference type="SUPFAM" id="SSF56672">
    <property type="entry name" value="DNA/RNA polymerases"/>
    <property type="match status" value="1"/>
</dbReference>
<dbReference type="InterPro" id="IPR001584">
    <property type="entry name" value="Integrase_cat-core"/>
</dbReference>
<keyword evidence="3" id="KW-0540">Nuclease</keyword>
<protein>
    <recommendedName>
        <fullName evidence="13">Endonuclease</fullName>
    </recommendedName>
</protein>
<dbReference type="GO" id="GO:0006508">
    <property type="term" value="P:proteolysis"/>
    <property type="evidence" value="ECO:0007669"/>
    <property type="project" value="InterPro"/>
</dbReference>
<keyword evidence="6" id="KW-0695">RNA-directed DNA polymerase</keyword>
<dbReference type="FunFam" id="3.30.420.10:FF:000063">
    <property type="entry name" value="Retrovirus-related Pol polyprotein from transposon 297-like Protein"/>
    <property type="match status" value="1"/>
</dbReference>
<dbReference type="FunFam" id="1.10.340.70:FF:000003">
    <property type="entry name" value="Protein CBG25708"/>
    <property type="match status" value="1"/>
</dbReference>
<dbReference type="CDD" id="cd01647">
    <property type="entry name" value="RT_LTR"/>
    <property type="match status" value="1"/>
</dbReference>
<dbReference type="PROSITE" id="PS50175">
    <property type="entry name" value="ASP_PROT_RETROV"/>
    <property type="match status" value="1"/>
</dbReference>
<proteinExistence type="predicted"/>
<dbReference type="FunFam" id="3.10.10.10:FF:000003">
    <property type="entry name" value="Retrovirus-related Pol polyprotein from transposon 297-like Protein"/>
    <property type="match status" value="1"/>
</dbReference>
<organism evidence="11 12">
    <name type="scientific">Elysia chlorotica</name>
    <name type="common">Eastern emerald elysia</name>
    <name type="synonym">Sea slug</name>
    <dbReference type="NCBI Taxonomy" id="188477"/>
    <lineage>
        <taxon>Eukaryota</taxon>
        <taxon>Metazoa</taxon>
        <taxon>Spiralia</taxon>
        <taxon>Lophotrochozoa</taxon>
        <taxon>Mollusca</taxon>
        <taxon>Gastropoda</taxon>
        <taxon>Heterobranchia</taxon>
        <taxon>Euthyneura</taxon>
        <taxon>Panpulmonata</taxon>
        <taxon>Sacoglossa</taxon>
        <taxon>Placobranchoidea</taxon>
        <taxon>Plakobranchidae</taxon>
        <taxon>Elysia</taxon>
    </lineage>
</organism>
<evidence type="ECO:0000256" key="5">
    <source>
        <dbReference type="ARBA" id="ARBA00022801"/>
    </source>
</evidence>
<feature type="region of interest" description="Disordered" evidence="7">
    <location>
        <begin position="242"/>
        <end position="268"/>
    </location>
</feature>
<keyword evidence="12" id="KW-1185">Reference proteome</keyword>
<gene>
    <name evidence="11" type="ORF">EGW08_006577</name>
</gene>
<keyword evidence="4" id="KW-0255">Endonuclease</keyword>
<feature type="compositionally biased region" description="Basic and acidic residues" evidence="7">
    <location>
        <begin position="242"/>
        <end position="260"/>
    </location>
</feature>
<dbReference type="EMBL" id="RQTK01000162">
    <property type="protein sequence ID" value="RUS85701.1"/>
    <property type="molecule type" value="Genomic_DNA"/>
</dbReference>
<evidence type="ECO:0000256" key="3">
    <source>
        <dbReference type="ARBA" id="ARBA00022722"/>
    </source>
</evidence>
<evidence type="ECO:0000313" key="11">
    <source>
        <dbReference type="EMBL" id="RUS85701.1"/>
    </source>
</evidence>
<dbReference type="Gene3D" id="3.10.20.370">
    <property type="match status" value="1"/>
</dbReference>
<dbReference type="FunFam" id="3.30.70.270:FF:000020">
    <property type="entry name" value="Transposon Tf2-6 polyprotein-like Protein"/>
    <property type="match status" value="1"/>
</dbReference>
<sequence>MASIFFFLFFIYSGQSPTNKAYDEWKEFLESFFIINNLENDNKYHYILLSTGTRGRDLVQSAKLTARDKKDPSKVWTVFENFLVDKPNKWVERIELQSLSQTADEGIEAFMLRLRNKTSRCSFGDDNTRNDRMLEQLIKGCKYQTERKRLLEQGDKLNLDTALNILKSHESSTRHAAEYSTAASGSDLTIQGGELDAIRARGFEKQCNKCGLRHETRKCPAYGTICNNCKKPNHWAKVCRSDPSGRKEYEHSHDKRDHKQWDKKKRFQQRPTVHNLMATASQEELNIDTVATMEHIQGKYHKDEIFTRIPLEMPQKKNIINLKVKVDTGANANIITMRALTQIYPEKNIDKMLTRSNTVLSGYGGDTIEQRGCIQVKCKGHDLTFYAVDSNSPNIIGLNACRLLNLVKINCAIQAKSKSETSLNDLKHDFPECFDSIGTFEGKFHITLREDATPVIHPPRKCPIHIREELLQELTRMEEIGVIEPVSQPTDWVNSLAFSRKPNGKLRVCLDPKDLNQAIRREHHRTPTLEEISHKFSQAQVFSKLDAQHGYWAIQLDEDSSLLTTFNSPFGRYKFLRLPFGLSVSQDVFQRKMDVILEQCPGVVGITDDVCVYGKTQAEHDKNLLNLMEVAKKHGLVFNSKKCFIGQESITFFGLEWSKDGVRPSPSKCDNIKSKASPSNKTELQSFLGMIQYLSPFIPRLSEKTTALRELLKKDSVWDWTSSHENIYQKMKDDIHQHLQLSYFDPHKPTTLEVDSSLNGLGAALIQDGKPIAFASKSLTETEARYANIEREMLAVVFACERFHTYIYGKEVTVQSDHKPLETIQLKNIAKAPPRLQRMLLRIQPYQCTITYKPGKEMIFADFLSRNKPTSGEHIELESSIHTVSVSEDKLHEIRTETGKDPELGPLLEQIIHGWPEEVKKLRKNLRKYWSIRDHLTVEDGIILKTTAIMIPTTMQTEILKKIHEGHQGIQKSTLKARDCVFWLGMQKDITEYIQRCQQCAEYSKSQQKEPLHPHDIPSRPWEKIAADLFEIDGQQFLLVADYYSKMPFVKSMNRITSTECIKYFKSIFAVHGIPEHLITDNGRQFVSQEFIDFTSEWGITHNTSSPFYPQSNGFIERMVQTVKISLKKCKSSNTDPQLALLSLRCTPIDSHLPSPAEILFGRKIRGTLPTKFEDTNPKSVEIKQRLYERQQKQKHFYDKKTHELPPLTKNTKVTVQSTTTGTWSPATVIRQTSEPRSYIIQMENGQYLRRNRIHLRERRIDNPPRNNATTESLSHSEDECATNHDDTGNDAIEVPNEAGAAYRTKSGRQVNRPDFPDLSVEEMRFEAYQCKAQGSMEPYVSA</sequence>
<dbReference type="Pfam" id="PF00078">
    <property type="entry name" value="RVT_1"/>
    <property type="match status" value="1"/>
</dbReference>
<evidence type="ECO:0000259" key="9">
    <source>
        <dbReference type="PROSITE" id="PS50175"/>
    </source>
</evidence>
<dbReference type="GO" id="GO:0003964">
    <property type="term" value="F:RNA-directed DNA polymerase activity"/>
    <property type="evidence" value="ECO:0007669"/>
    <property type="project" value="UniProtKB-KW"/>
</dbReference>
<evidence type="ECO:0000313" key="12">
    <source>
        <dbReference type="Proteomes" id="UP000271974"/>
    </source>
</evidence>
<dbReference type="InterPro" id="IPR043502">
    <property type="entry name" value="DNA/RNA_pol_sf"/>
</dbReference>
<feature type="chain" id="PRO_5019270766" description="Endonuclease" evidence="8">
    <location>
        <begin position="17"/>
        <end position="1343"/>
    </location>
</feature>